<gene>
    <name evidence="5" type="ORF">APR40_14755</name>
    <name evidence="4" type="ORF">BHS39_14785</name>
</gene>
<proteinExistence type="predicted"/>
<evidence type="ECO:0000313" key="7">
    <source>
        <dbReference type="Proteomes" id="UP000232533"/>
    </source>
</evidence>
<feature type="compositionally biased region" description="Polar residues" evidence="1">
    <location>
        <begin position="396"/>
        <end position="413"/>
    </location>
</feature>
<dbReference type="EMBL" id="MJBR01000030">
    <property type="protein sequence ID" value="OEY71943.1"/>
    <property type="molecule type" value="Genomic_DNA"/>
</dbReference>
<dbReference type="SUPFAM" id="SSF49464">
    <property type="entry name" value="Carboxypeptidase regulatory domain-like"/>
    <property type="match status" value="1"/>
</dbReference>
<dbReference type="EMBL" id="LKTR01000036">
    <property type="protein sequence ID" value="PKD17294.1"/>
    <property type="molecule type" value="Genomic_DNA"/>
</dbReference>
<keyword evidence="5" id="KW-0675">Receptor</keyword>
<evidence type="ECO:0000259" key="3">
    <source>
        <dbReference type="Pfam" id="PF14905"/>
    </source>
</evidence>
<feature type="chain" id="PRO_5014806418" evidence="2">
    <location>
        <begin position="19"/>
        <end position="919"/>
    </location>
</feature>
<dbReference type="AlphaFoldDB" id="A0A2N0TRC3"/>
<dbReference type="Proteomes" id="UP000176009">
    <property type="component" value="Unassembled WGS sequence"/>
</dbReference>
<protein>
    <submittedName>
        <fullName evidence="5">TonB-dependent receptor</fullName>
    </submittedName>
</protein>
<sequence length="919" mass="103606">MRILLSLVLLFLAGNLTAQNFEINGKVTGPQGEPLESATVYLEKPADSSLVTYTISDNSGGFQLAGNGGLEVANLLISYAGFKTHSQKLEIDEKLNLGTIKMQVADNALDEITITSSRAPVTIKKDTLEFNAASFKTRKDANLEELLKELPGVEVATDGSITVNGTQVSQIKVNGKEFFGDDPKIATKNLPKELINKLQVVDSKTKSEEFTGKEGDAENKTINITIDEDKNRGFFSRLTAGGGTNDRYELSGIGNYFKNDFRVSLLASSNNINSSGFSFDEIYDAMGRNAYSITRSRGGNFSINGNSFGSGNGITKSDNAGFSLVNEWPQETELSSNYFYSRADNITETKTQRENILPNRRFFNNSESSSNRLNNNHRFSLSFEIQPDTLTRISVRPNINTNSGRSSNQSFTESVKEDGTPINTALTDNYSEVHSVNFSNRLNFTRKFGENGGYYSLSFNNENNTRSQDDNFFSEREIYNQEGELVNTDVQDQLISEENRDNNYGIDLGARFPITEKLMLDVSYDFDKEDGRNERLVYDVNEEGDYTLLDNDLSNDFVSESFEHRPSLGLVYNDEKLRASLSGGFQSLRLKNRDLFTETSIDNTYENLFANAYFRYSLSQGKSIYFNYNNSWDTPSLTQVQPVTNTINPLNIITGNPDLRPALRHRFYVNFNNFDFKTRSGFYAYLGGNFTNDQVVTRSTVDEDLVRTTTYTNVDGAYNYFGGGSMDKTFKLENESSIKIRGGIYGNFNKNIGFTNEQRYFSKSLNLTPSLSVEYNFRDLVTLEPFYSVEFVDAEYSFNNREENYKNQNISLALTSFWPEKFVIGSDIAYQSIGNASPGFQNSFYLWNASLGYEILGDNGTLKVKVFDLLDQNIATRRFTGDDFIQDTQELVLEQYFMLSFTYKISKFGGKDPNNKRGR</sequence>
<dbReference type="Pfam" id="PF13620">
    <property type="entry name" value="CarboxypepD_reg"/>
    <property type="match status" value="1"/>
</dbReference>
<name>A0A2N0TRC3_9FLAO</name>
<evidence type="ECO:0000313" key="4">
    <source>
        <dbReference type="EMBL" id="OEY71943.1"/>
    </source>
</evidence>
<feature type="domain" description="Outer membrane protein beta-barrel" evidence="3">
    <location>
        <begin position="446"/>
        <end position="903"/>
    </location>
</feature>
<keyword evidence="6" id="KW-1185">Reference proteome</keyword>
<dbReference type="Proteomes" id="UP000232533">
    <property type="component" value="Unassembled WGS sequence"/>
</dbReference>
<evidence type="ECO:0000313" key="6">
    <source>
        <dbReference type="Proteomes" id="UP000176009"/>
    </source>
</evidence>
<evidence type="ECO:0000256" key="2">
    <source>
        <dbReference type="SAM" id="SignalP"/>
    </source>
</evidence>
<evidence type="ECO:0000256" key="1">
    <source>
        <dbReference type="SAM" id="MobiDB-lite"/>
    </source>
</evidence>
<reference evidence="4 6" key="2">
    <citation type="submission" date="2016-09" db="EMBL/GenBank/DDBJ databases">
        <title>Genome Sequence of Salegentibacter salarius,Isolated from a Marine Solar Saltern of the Yellow Sea in South Korea.</title>
        <authorList>
            <person name="Zheng Q."/>
            <person name="Liu Y."/>
        </authorList>
    </citation>
    <scope>NUCLEOTIDE SEQUENCE [LARGE SCALE GENOMIC DNA]</scope>
    <source>
        <strain evidence="4 6">KCTC 12974</strain>
    </source>
</reference>
<accession>A0A2N0TRC3</accession>
<keyword evidence="2" id="KW-0732">Signal</keyword>
<dbReference type="InterPro" id="IPR008969">
    <property type="entry name" value="CarboxyPept-like_regulatory"/>
</dbReference>
<feature type="region of interest" description="Disordered" evidence="1">
    <location>
        <begin position="396"/>
        <end position="420"/>
    </location>
</feature>
<dbReference type="InterPro" id="IPR041700">
    <property type="entry name" value="OMP_b-brl_3"/>
</dbReference>
<evidence type="ECO:0000313" key="5">
    <source>
        <dbReference type="EMBL" id="PKD17294.1"/>
    </source>
</evidence>
<dbReference type="RefSeq" id="WP_070054786.1">
    <property type="nucleotide sequence ID" value="NZ_FVZF01000004.1"/>
</dbReference>
<dbReference type="OrthoDB" id="1682379at2"/>
<reference evidence="5 7" key="1">
    <citation type="submission" date="2015-10" db="EMBL/GenBank/DDBJ databases">
        <title>Draft genome sequence of Salegentibacter salinarum KCTC 12975.</title>
        <authorList>
            <person name="Lin W."/>
            <person name="Zheng Q."/>
        </authorList>
    </citation>
    <scope>NUCLEOTIDE SEQUENCE [LARGE SCALE GENOMIC DNA]</scope>
    <source>
        <strain evidence="5 7">KCTC 12974</strain>
    </source>
</reference>
<comment type="caution">
    <text evidence="5">The sequence shown here is derived from an EMBL/GenBank/DDBJ whole genome shotgun (WGS) entry which is preliminary data.</text>
</comment>
<dbReference type="SUPFAM" id="SSF56935">
    <property type="entry name" value="Porins"/>
    <property type="match status" value="1"/>
</dbReference>
<organism evidence="5 7">
    <name type="scientific">Salegentibacter salarius</name>
    <dbReference type="NCBI Taxonomy" id="435906"/>
    <lineage>
        <taxon>Bacteria</taxon>
        <taxon>Pseudomonadati</taxon>
        <taxon>Bacteroidota</taxon>
        <taxon>Flavobacteriia</taxon>
        <taxon>Flavobacteriales</taxon>
        <taxon>Flavobacteriaceae</taxon>
        <taxon>Salegentibacter</taxon>
    </lineage>
</organism>
<dbReference type="Pfam" id="PF14905">
    <property type="entry name" value="OMP_b-brl_3"/>
    <property type="match status" value="1"/>
</dbReference>
<feature type="signal peptide" evidence="2">
    <location>
        <begin position="1"/>
        <end position="18"/>
    </location>
</feature>